<organism evidence="1 2">
    <name type="scientific">Phycisphaera mikurensis (strain NBRC 102666 / KCTC 22515 / FYK2301M01)</name>
    <dbReference type="NCBI Taxonomy" id="1142394"/>
    <lineage>
        <taxon>Bacteria</taxon>
        <taxon>Pseudomonadati</taxon>
        <taxon>Planctomycetota</taxon>
        <taxon>Phycisphaerae</taxon>
        <taxon>Phycisphaerales</taxon>
        <taxon>Phycisphaeraceae</taxon>
        <taxon>Phycisphaera</taxon>
    </lineage>
</organism>
<sequence>MDSSRSINKSHCTPKLTCGYAHVGLYDVEARQPFIARDRWGSPASSISHARLLKGGSQHGSTAEKDRFLCYWFHTPGGGQGPVQGYPIDWSEGHLMVRLEPSWSYHKLELIPPTDTRKTEKNIDRQYKLGELLFEMYMQMRPEFPLSWHMVGPRAADSMFYIERREKP</sequence>
<dbReference type="RefSeq" id="WP_014438232.1">
    <property type="nucleotide sequence ID" value="NC_017080.1"/>
</dbReference>
<reference evidence="1 2" key="1">
    <citation type="submission" date="2012-02" db="EMBL/GenBank/DDBJ databases">
        <title>Complete genome sequence of Phycisphaera mikurensis NBRC 102666.</title>
        <authorList>
            <person name="Ankai A."/>
            <person name="Hosoyama A."/>
            <person name="Terui Y."/>
            <person name="Sekine M."/>
            <person name="Fukai R."/>
            <person name="Kato Y."/>
            <person name="Nakamura S."/>
            <person name="Yamada-Narita S."/>
            <person name="Kawakoshi A."/>
            <person name="Fukunaga Y."/>
            <person name="Yamazaki S."/>
            <person name="Fujita N."/>
        </authorList>
    </citation>
    <scope>NUCLEOTIDE SEQUENCE [LARGE SCALE GENOMIC DNA]</scope>
    <source>
        <strain evidence="2">NBRC 102666 / KCTC 22515 / FYK2301M01</strain>
    </source>
</reference>
<dbReference type="EMBL" id="AP012338">
    <property type="protein sequence ID" value="BAM05022.1"/>
    <property type="molecule type" value="Genomic_DNA"/>
</dbReference>
<evidence type="ECO:0000313" key="1">
    <source>
        <dbReference type="EMBL" id="BAM05022.1"/>
    </source>
</evidence>
<protein>
    <submittedName>
        <fullName evidence="1">Uncharacterized protein</fullName>
    </submittedName>
</protein>
<dbReference type="STRING" id="1142394.PSMK_28630"/>
<gene>
    <name evidence="1" type="ordered locus">PSMK_28630</name>
</gene>
<proteinExistence type="predicted"/>
<dbReference type="AlphaFoldDB" id="I0IID4"/>
<accession>I0IID4</accession>
<name>I0IID4_PHYMF</name>
<dbReference type="HOGENOM" id="CLU_1584965_0_0_0"/>
<dbReference type="Proteomes" id="UP000007881">
    <property type="component" value="Chromosome"/>
</dbReference>
<dbReference type="KEGG" id="phm:PSMK_28630"/>
<keyword evidence="2" id="KW-1185">Reference proteome</keyword>
<evidence type="ECO:0000313" key="2">
    <source>
        <dbReference type="Proteomes" id="UP000007881"/>
    </source>
</evidence>